<evidence type="ECO:0000313" key="2">
    <source>
        <dbReference type="EMBL" id="WMY83659.1"/>
    </source>
</evidence>
<name>A0ABY9SJT9_9PSED</name>
<protein>
    <submittedName>
        <fullName evidence="2">Uncharacterized protein</fullName>
    </submittedName>
</protein>
<reference evidence="2 3" key="1">
    <citation type="journal article" date="2023" name="J Bioinform Genom">
        <title>Complete genome sequence of the bacterium Pseudomonas shirazica hy376 from natural waters of algiers.</title>
        <authorList>
            <person name="Haffaressas Y."/>
            <person name="Seghouani N."/>
            <person name="Arzamasceva V.O."/>
            <person name="Tepeeva A.N."/>
            <person name="Vasilenko O.V."/>
        </authorList>
    </citation>
    <scope>NUCLEOTIDE SEQUENCE [LARGE SCALE GENOMIC DNA]</scope>
    <source>
        <strain evidence="2 3">HY376</strain>
    </source>
</reference>
<evidence type="ECO:0000313" key="3">
    <source>
        <dbReference type="Proteomes" id="UP001258940"/>
    </source>
</evidence>
<keyword evidence="3" id="KW-1185">Reference proteome</keyword>
<dbReference type="RefSeq" id="WP_309668822.1">
    <property type="nucleotide sequence ID" value="NZ_CP127845.1"/>
</dbReference>
<accession>A0ABY9SJT9</accession>
<dbReference type="EMBL" id="CP127845">
    <property type="protein sequence ID" value="WMY83659.1"/>
    <property type="molecule type" value="Genomic_DNA"/>
</dbReference>
<evidence type="ECO:0000256" key="1">
    <source>
        <dbReference type="SAM" id="MobiDB-lite"/>
    </source>
</evidence>
<sequence>MLISDELLDRANDEPLEVGIEVCIKYFESDSQNPYSESETESLEITKFFQYMKQATLLDFKVDFPEIKNGSIDIASTQVFASLLLEELRSIQKYQNGIKLEEELEARFSRKIKNSFGYEFTEGDLKEIQALVNKLRDLITACSELDEDHRRRIARKLEQVQQELHKKISTLDHIYALAIEASIVAGKVGENAKPLIEAAKELMGISWRTHAHTEGLPSGTEAPMLGHDSSPPALK</sequence>
<organism evidence="2 3">
    <name type="scientific">Pseudomonas shirazica</name>
    <dbReference type="NCBI Taxonomy" id="1940636"/>
    <lineage>
        <taxon>Bacteria</taxon>
        <taxon>Pseudomonadati</taxon>
        <taxon>Pseudomonadota</taxon>
        <taxon>Gammaproteobacteria</taxon>
        <taxon>Pseudomonadales</taxon>
        <taxon>Pseudomonadaceae</taxon>
        <taxon>Pseudomonas</taxon>
    </lineage>
</organism>
<feature type="region of interest" description="Disordered" evidence="1">
    <location>
        <begin position="212"/>
        <end position="235"/>
    </location>
</feature>
<gene>
    <name evidence="2" type="ORF">QR297_16980</name>
</gene>
<proteinExistence type="predicted"/>
<dbReference type="Proteomes" id="UP001258940">
    <property type="component" value="Chromosome"/>
</dbReference>